<organism evidence="2 3">
    <name type="scientific">Nepenthes gracilis</name>
    <name type="common">Slender pitcher plant</name>
    <dbReference type="NCBI Taxonomy" id="150966"/>
    <lineage>
        <taxon>Eukaryota</taxon>
        <taxon>Viridiplantae</taxon>
        <taxon>Streptophyta</taxon>
        <taxon>Embryophyta</taxon>
        <taxon>Tracheophyta</taxon>
        <taxon>Spermatophyta</taxon>
        <taxon>Magnoliopsida</taxon>
        <taxon>eudicotyledons</taxon>
        <taxon>Gunneridae</taxon>
        <taxon>Pentapetalae</taxon>
        <taxon>Caryophyllales</taxon>
        <taxon>Nepenthaceae</taxon>
        <taxon>Nepenthes</taxon>
    </lineage>
</organism>
<dbReference type="Proteomes" id="UP001279734">
    <property type="component" value="Unassembled WGS sequence"/>
</dbReference>
<gene>
    <name evidence="2" type="ORF">Nepgr_007952</name>
</gene>
<evidence type="ECO:0008006" key="4">
    <source>
        <dbReference type="Google" id="ProtNLM"/>
    </source>
</evidence>
<feature type="chain" id="PRO_5042143770" description="Secreted protein" evidence="1">
    <location>
        <begin position="23"/>
        <end position="96"/>
    </location>
</feature>
<sequence>MADAGLVDVALLLHLFAELVFASAGTCCWSFLAEVIWIMEAGGLALCSLIADVSMLSHGSSVASVFALCCKVPPGRCLRWCALPCHDAFNQVTSML</sequence>
<protein>
    <recommendedName>
        <fullName evidence="4">Secreted protein</fullName>
    </recommendedName>
</protein>
<evidence type="ECO:0000256" key="1">
    <source>
        <dbReference type="SAM" id="SignalP"/>
    </source>
</evidence>
<evidence type="ECO:0000313" key="3">
    <source>
        <dbReference type="Proteomes" id="UP001279734"/>
    </source>
</evidence>
<proteinExistence type="predicted"/>
<name>A0AAD3S7U8_NEPGR</name>
<feature type="signal peptide" evidence="1">
    <location>
        <begin position="1"/>
        <end position="22"/>
    </location>
</feature>
<comment type="caution">
    <text evidence="2">The sequence shown here is derived from an EMBL/GenBank/DDBJ whole genome shotgun (WGS) entry which is preliminary data.</text>
</comment>
<evidence type="ECO:0000313" key="2">
    <source>
        <dbReference type="EMBL" id="GMH06112.1"/>
    </source>
</evidence>
<accession>A0AAD3S7U8</accession>
<keyword evidence="1" id="KW-0732">Signal</keyword>
<dbReference type="AlphaFoldDB" id="A0AAD3S7U8"/>
<keyword evidence="3" id="KW-1185">Reference proteome</keyword>
<dbReference type="EMBL" id="BSYO01000006">
    <property type="protein sequence ID" value="GMH06112.1"/>
    <property type="molecule type" value="Genomic_DNA"/>
</dbReference>
<reference evidence="2" key="1">
    <citation type="submission" date="2023-05" db="EMBL/GenBank/DDBJ databases">
        <title>Nepenthes gracilis genome sequencing.</title>
        <authorList>
            <person name="Fukushima K."/>
        </authorList>
    </citation>
    <scope>NUCLEOTIDE SEQUENCE</scope>
    <source>
        <strain evidence="2">SING2019-196</strain>
    </source>
</reference>